<dbReference type="Proteomes" id="UP001153365">
    <property type="component" value="Unassembled WGS sequence"/>
</dbReference>
<evidence type="ECO:0000313" key="2">
    <source>
        <dbReference type="Proteomes" id="UP001153365"/>
    </source>
</evidence>
<reference evidence="1" key="1">
    <citation type="submission" date="2022-06" db="EMBL/GenBank/DDBJ databases">
        <authorList>
            <consortium name="SYNGENTA / RWTH Aachen University"/>
        </authorList>
    </citation>
    <scope>NUCLEOTIDE SEQUENCE</scope>
</reference>
<sequence>MTNSFTIGFNQSDNNMPYSTVCDNCQGQFLDLVHRMRSFKQRRYFLAPTGDQFILICSIYLIEGSMGLMGWNENMRMTIELKNAAKTIANVLPTIARFLKYPQSFYPLSKTNPYPKDYFIANLWIDPENNSVLLIAANLGSQEVSWTVNLPKLPFSSDSEPKIRQLYRSNGSTEVQIFGAEKDQLKVNGKLNSYGFGAWEFAFGRRLQGEGIQEKITTSK</sequence>
<dbReference type="AlphaFoldDB" id="A0AAV0B0I2"/>
<name>A0AAV0B0I2_PHAPC</name>
<organism evidence="1 2">
    <name type="scientific">Phakopsora pachyrhizi</name>
    <name type="common">Asian soybean rust disease fungus</name>
    <dbReference type="NCBI Taxonomy" id="170000"/>
    <lineage>
        <taxon>Eukaryota</taxon>
        <taxon>Fungi</taxon>
        <taxon>Dikarya</taxon>
        <taxon>Basidiomycota</taxon>
        <taxon>Pucciniomycotina</taxon>
        <taxon>Pucciniomycetes</taxon>
        <taxon>Pucciniales</taxon>
        <taxon>Phakopsoraceae</taxon>
        <taxon>Phakopsora</taxon>
    </lineage>
</organism>
<comment type="caution">
    <text evidence="1">The sequence shown here is derived from an EMBL/GenBank/DDBJ whole genome shotgun (WGS) entry which is preliminary data.</text>
</comment>
<proteinExistence type="predicted"/>
<protein>
    <submittedName>
        <fullName evidence="1">Expressed protein</fullName>
    </submittedName>
</protein>
<dbReference type="EMBL" id="CALTRL010002251">
    <property type="protein sequence ID" value="CAH7675120.1"/>
    <property type="molecule type" value="Genomic_DNA"/>
</dbReference>
<keyword evidence="2" id="KW-1185">Reference proteome</keyword>
<gene>
    <name evidence="1" type="ORF">PPACK8108_LOCUS10080</name>
</gene>
<evidence type="ECO:0000313" key="1">
    <source>
        <dbReference type="EMBL" id="CAH7675120.1"/>
    </source>
</evidence>
<accession>A0AAV0B0I2</accession>